<dbReference type="EMBL" id="AJWZ01001142">
    <property type="protein sequence ID" value="EKC74720.1"/>
    <property type="molecule type" value="Genomic_DNA"/>
</dbReference>
<sequence>MNKYNVVMEMNDSTVATEYEPVKRKSDSYQSEQALENEFIRMLTEQGYDYLEIHDSESLIKNTSYTT</sequence>
<dbReference type="AlphaFoldDB" id="K1U8X3"/>
<proteinExistence type="predicted"/>
<dbReference type="Gene3D" id="3.90.1570.50">
    <property type="match status" value="1"/>
</dbReference>
<organism evidence="1">
    <name type="scientific">human gut metagenome</name>
    <dbReference type="NCBI Taxonomy" id="408170"/>
    <lineage>
        <taxon>unclassified sequences</taxon>
        <taxon>metagenomes</taxon>
        <taxon>organismal metagenomes</taxon>
    </lineage>
</organism>
<name>K1U8X3_9ZZZZ</name>
<comment type="caution">
    <text evidence="1">The sequence shown here is derived from an EMBL/GenBank/DDBJ whole genome shotgun (WGS) entry which is preliminary data.</text>
</comment>
<evidence type="ECO:0000313" key="1">
    <source>
        <dbReference type="EMBL" id="EKC74720.1"/>
    </source>
</evidence>
<accession>K1U8X3</accession>
<gene>
    <name evidence="1" type="ORF">OBE_01706</name>
</gene>
<reference evidence="1" key="1">
    <citation type="journal article" date="2013" name="Environ. Microbiol.">
        <title>Microbiota from the distal guts of lean and obese adolescents exhibit partial functional redundancy besides clear differences in community structure.</title>
        <authorList>
            <person name="Ferrer M."/>
            <person name="Ruiz A."/>
            <person name="Lanza F."/>
            <person name="Haange S.B."/>
            <person name="Oberbach A."/>
            <person name="Till H."/>
            <person name="Bargiela R."/>
            <person name="Campoy C."/>
            <person name="Segura M.T."/>
            <person name="Richter M."/>
            <person name="von Bergen M."/>
            <person name="Seifert J."/>
            <person name="Suarez A."/>
        </authorList>
    </citation>
    <scope>NUCLEOTIDE SEQUENCE</scope>
</reference>
<protein>
    <submittedName>
        <fullName evidence="1">Uncharacterized protein</fullName>
    </submittedName>
</protein>